<name>A0A6J4N6U8_9BACT</name>
<gene>
    <name evidence="2" type="ORF">AVDCRST_MAG64-514</name>
</gene>
<dbReference type="EMBL" id="CADCUQ010000142">
    <property type="protein sequence ID" value="CAA9379338.1"/>
    <property type="molecule type" value="Genomic_DNA"/>
</dbReference>
<evidence type="ECO:0000256" key="1">
    <source>
        <dbReference type="SAM" id="MobiDB-lite"/>
    </source>
</evidence>
<dbReference type="AlphaFoldDB" id="A0A6J4N6U8"/>
<proteinExistence type="predicted"/>
<organism evidence="2">
    <name type="scientific">uncultured Phycisphaerae bacterium</name>
    <dbReference type="NCBI Taxonomy" id="904963"/>
    <lineage>
        <taxon>Bacteria</taxon>
        <taxon>Pseudomonadati</taxon>
        <taxon>Planctomycetota</taxon>
        <taxon>Phycisphaerae</taxon>
        <taxon>environmental samples</taxon>
    </lineage>
</organism>
<feature type="region of interest" description="Disordered" evidence="1">
    <location>
        <begin position="19"/>
        <end position="52"/>
    </location>
</feature>
<accession>A0A6J4N6U8</accession>
<reference evidence="2" key="1">
    <citation type="submission" date="2020-02" db="EMBL/GenBank/DDBJ databases">
        <authorList>
            <person name="Meier V. D."/>
        </authorList>
    </citation>
    <scope>NUCLEOTIDE SEQUENCE</scope>
    <source>
        <strain evidence="2">AVDCRST_MAG64</strain>
    </source>
</reference>
<evidence type="ECO:0000313" key="2">
    <source>
        <dbReference type="EMBL" id="CAA9379338.1"/>
    </source>
</evidence>
<sequence>MFGRGVRLVRRRCVAAAHEYDRSENAGQNASARDHRHRCSRQACDSPLGPTH</sequence>
<protein>
    <submittedName>
        <fullName evidence="2">Uncharacterized protein</fullName>
    </submittedName>
</protein>